<feature type="chain" id="PRO_5032834176" evidence="5">
    <location>
        <begin position="25"/>
        <end position="596"/>
    </location>
</feature>
<dbReference type="Proteomes" id="UP000443843">
    <property type="component" value="Unassembled WGS sequence"/>
</dbReference>
<evidence type="ECO:0000256" key="2">
    <source>
        <dbReference type="ARBA" id="ARBA00022452"/>
    </source>
</evidence>
<evidence type="ECO:0000313" key="7">
    <source>
        <dbReference type="EMBL" id="MWB79613.1"/>
    </source>
</evidence>
<feature type="domain" description="Bacterial surface antigen (D15)" evidence="6">
    <location>
        <begin position="303"/>
        <end position="596"/>
    </location>
</feature>
<protein>
    <submittedName>
        <fullName evidence="7">BamA/TamA family outer membrane protein</fullName>
    </submittedName>
</protein>
<accession>A0A844WDL3</accession>
<keyword evidence="2" id="KW-1134">Transmembrane beta strand</keyword>
<keyword evidence="5" id="KW-0732">Signal</keyword>
<dbReference type="InterPro" id="IPR039910">
    <property type="entry name" value="D15-like"/>
</dbReference>
<dbReference type="Pfam" id="PF01103">
    <property type="entry name" value="Omp85"/>
    <property type="match status" value="1"/>
</dbReference>
<dbReference type="PANTHER" id="PTHR12815">
    <property type="entry name" value="SORTING AND ASSEMBLY MACHINERY SAMM50 PROTEIN FAMILY MEMBER"/>
    <property type="match status" value="1"/>
</dbReference>
<sequence>MNLSTRATLLASLLMTPIPVTALAAEVTVDAPAADLELREALRAASLSATSVDEGVTDGQELLAAAKADYRRMLAALYEAGHFGGQVSIRLDGREASGMSILREVPTINSIVLSVVPGPEFTFSEARVAPLPAGSEPPEDFAPGKPASTPVMRDAAQGGVEAWREDGHARAEIAGQQITANHASNTIAARIELAPGPKLRFGRTLLTPGSRESGVRPERITAIAGLPEGETFSPSEVNKAERRLRRTGAFRSAVIEEAKDIGPGDTLDMIVDVDDARRHRFGVGAEVSSTEGVGLSAYWMHRNLLGGAERLRIDGEVNGIGGNSGGIDYKLGASLIRPAFKHPDMDLRFGVNIESKDEPSFTSDIAEATVGLRRFVTEDLTASFDLGFRASKSTDAFGTRDFRHVTMEFGVEWDKRNNELNPSKGFYIEASALPFIGVSGSESGVLLKADLRGYTELGSDKFILAGRAQLGSVPGASLAGTPPDYLFFSGGGGTVRGQEYQSLGGGTVNGREVGGESFVGLTTELRTMVTKTIGVVGFVDYGMVSPEPTFEGGNWHAGAGLGARYFTPIGPIRLDVAVPVSGESGFGLYVGIGQSF</sequence>
<dbReference type="Gene3D" id="2.40.160.50">
    <property type="entry name" value="membrane protein fhac: a member of the omp85/tpsb transporter family"/>
    <property type="match status" value="1"/>
</dbReference>
<dbReference type="InterPro" id="IPR000184">
    <property type="entry name" value="Bac_surfAg_D15"/>
</dbReference>
<evidence type="ECO:0000313" key="8">
    <source>
        <dbReference type="Proteomes" id="UP000443843"/>
    </source>
</evidence>
<dbReference type="Gene3D" id="3.10.20.310">
    <property type="entry name" value="membrane protein fhac"/>
    <property type="match status" value="1"/>
</dbReference>
<evidence type="ECO:0000256" key="3">
    <source>
        <dbReference type="ARBA" id="ARBA00023136"/>
    </source>
</evidence>
<name>A0A844WDL3_9RHOB</name>
<dbReference type="EMBL" id="WNXQ01000013">
    <property type="protein sequence ID" value="MWB79613.1"/>
    <property type="molecule type" value="Genomic_DNA"/>
</dbReference>
<evidence type="ECO:0000259" key="6">
    <source>
        <dbReference type="Pfam" id="PF01103"/>
    </source>
</evidence>
<comment type="subcellular location">
    <subcellularLocation>
        <location evidence="1">Membrane</location>
    </subcellularLocation>
</comment>
<feature type="signal peptide" evidence="5">
    <location>
        <begin position="1"/>
        <end position="24"/>
    </location>
</feature>
<keyword evidence="2" id="KW-0812">Transmembrane</keyword>
<comment type="caution">
    <text evidence="7">The sequence shown here is derived from an EMBL/GenBank/DDBJ whole genome shotgun (WGS) entry which is preliminary data.</text>
</comment>
<evidence type="ECO:0000256" key="5">
    <source>
        <dbReference type="SAM" id="SignalP"/>
    </source>
</evidence>
<reference evidence="7 8" key="1">
    <citation type="submission" date="2019-11" db="EMBL/GenBank/DDBJ databases">
        <title>Pseudooceanicola pacifica sp. nov., isolated from deep-sea sediment of the Pacific Ocean.</title>
        <authorList>
            <person name="Lyu L."/>
        </authorList>
    </citation>
    <scope>NUCLEOTIDE SEQUENCE [LARGE SCALE GENOMIC DNA]</scope>
    <source>
        <strain evidence="7 8">216_PA32_1</strain>
    </source>
</reference>
<gene>
    <name evidence="7" type="ORF">GLS40_16385</name>
</gene>
<keyword evidence="3" id="KW-0472">Membrane</keyword>
<dbReference type="AlphaFoldDB" id="A0A844WDL3"/>
<feature type="region of interest" description="Disordered" evidence="4">
    <location>
        <begin position="132"/>
        <end position="152"/>
    </location>
</feature>
<evidence type="ECO:0000256" key="4">
    <source>
        <dbReference type="SAM" id="MobiDB-lite"/>
    </source>
</evidence>
<dbReference type="GO" id="GO:0019867">
    <property type="term" value="C:outer membrane"/>
    <property type="evidence" value="ECO:0007669"/>
    <property type="project" value="InterPro"/>
</dbReference>
<proteinExistence type="predicted"/>
<keyword evidence="8" id="KW-1185">Reference proteome</keyword>
<dbReference type="PANTHER" id="PTHR12815:SF42">
    <property type="entry name" value="BACTERIAL SURFACE ANTIGEN (D15) DOMAIN-CONTAINING PROTEIN"/>
    <property type="match status" value="1"/>
</dbReference>
<evidence type="ECO:0000256" key="1">
    <source>
        <dbReference type="ARBA" id="ARBA00004370"/>
    </source>
</evidence>
<organism evidence="7 8">
    <name type="scientific">Pseudooceanicola pacificus</name>
    <dbReference type="NCBI Taxonomy" id="2676438"/>
    <lineage>
        <taxon>Bacteria</taxon>
        <taxon>Pseudomonadati</taxon>
        <taxon>Pseudomonadota</taxon>
        <taxon>Alphaproteobacteria</taxon>
        <taxon>Rhodobacterales</taxon>
        <taxon>Paracoccaceae</taxon>
        <taxon>Pseudooceanicola</taxon>
    </lineage>
</organism>